<evidence type="ECO:0000256" key="1">
    <source>
        <dbReference type="SAM" id="MobiDB-lite"/>
    </source>
</evidence>
<sequence>MPEPSDEEVVQTAAEAAEGVVFSHYAGSTVTDLDVTVTFEDGVLDVDVYLNVPETDDPETDRPEDDPESDRPDPDAVAQEAVEAAGEAVDALFGVES</sequence>
<dbReference type="Proteomes" id="UP000198397">
    <property type="component" value="Unassembled WGS sequence"/>
</dbReference>
<dbReference type="Gene3D" id="3.30.300.100">
    <property type="entry name" value="MTH677-like"/>
    <property type="match status" value="1"/>
</dbReference>
<dbReference type="RefSeq" id="WP_089384410.1">
    <property type="nucleotide sequence ID" value="NZ_FZNQ01000005.1"/>
</dbReference>
<feature type="compositionally biased region" description="Acidic residues" evidence="1">
    <location>
        <begin position="54"/>
        <end position="68"/>
    </location>
</feature>
<evidence type="ECO:0000313" key="2">
    <source>
        <dbReference type="EMBL" id="SNR41805.1"/>
    </source>
</evidence>
<feature type="region of interest" description="Disordered" evidence="1">
    <location>
        <begin position="49"/>
        <end position="85"/>
    </location>
</feature>
<keyword evidence="3" id="KW-1185">Reference proteome</keyword>
<organism evidence="2 3">
    <name type="scientific">Halorubrum vacuolatum</name>
    <name type="common">Natronobacterium vacuolatum</name>
    <dbReference type="NCBI Taxonomy" id="63740"/>
    <lineage>
        <taxon>Archaea</taxon>
        <taxon>Methanobacteriati</taxon>
        <taxon>Methanobacteriota</taxon>
        <taxon>Stenosarchaea group</taxon>
        <taxon>Halobacteria</taxon>
        <taxon>Halobacteriales</taxon>
        <taxon>Haloferacaceae</taxon>
        <taxon>Halorubrum</taxon>
    </lineage>
</organism>
<dbReference type="InterPro" id="IPR035954">
    <property type="entry name" value="MTH677-like_sf"/>
</dbReference>
<feature type="compositionally biased region" description="Low complexity" evidence="1">
    <location>
        <begin position="75"/>
        <end position="85"/>
    </location>
</feature>
<accession>A0A238W5C9</accession>
<dbReference type="EMBL" id="FZNQ01000005">
    <property type="protein sequence ID" value="SNR41805.1"/>
    <property type="molecule type" value="Genomic_DNA"/>
</dbReference>
<protein>
    <recommendedName>
        <fullName evidence="4">DUF3194 domain-containing protein</fullName>
    </recommendedName>
</protein>
<gene>
    <name evidence="2" type="ORF">SAMN06264855_105143</name>
</gene>
<reference evidence="2 3" key="1">
    <citation type="submission" date="2017-06" db="EMBL/GenBank/DDBJ databases">
        <authorList>
            <person name="Kim H.J."/>
            <person name="Triplett B.A."/>
        </authorList>
    </citation>
    <scope>NUCLEOTIDE SEQUENCE [LARGE SCALE GENOMIC DNA]</scope>
    <source>
        <strain evidence="2 3">DSM 8800</strain>
    </source>
</reference>
<proteinExistence type="predicted"/>
<evidence type="ECO:0000313" key="3">
    <source>
        <dbReference type="Proteomes" id="UP000198397"/>
    </source>
</evidence>
<name>A0A238W5C9_HALVU</name>
<evidence type="ECO:0008006" key="4">
    <source>
        <dbReference type="Google" id="ProtNLM"/>
    </source>
</evidence>
<dbReference type="OrthoDB" id="213887at2157"/>
<dbReference type="AlphaFoldDB" id="A0A238W5C9"/>